<feature type="transmembrane region" description="Helical" evidence="5">
    <location>
        <begin position="290"/>
        <end position="310"/>
    </location>
</feature>
<evidence type="ECO:0000256" key="2">
    <source>
        <dbReference type="ARBA" id="ARBA00022692"/>
    </source>
</evidence>
<evidence type="ECO:0000313" key="6">
    <source>
        <dbReference type="EMBL" id="MFD2472150.1"/>
    </source>
</evidence>
<evidence type="ECO:0000256" key="3">
    <source>
        <dbReference type="ARBA" id="ARBA00022989"/>
    </source>
</evidence>
<evidence type="ECO:0000313" key="7">
    <source>
        <dbReference type="Proteomes" id="UP001597483"/>
    </source>
</evidence>
<feature type="transmembrane region" description="Helical" evidence="5">
    <location>
        <begin position="15"/>
        <end position="33"/>
    </location>
</feature>
<keyword evidence="7" id="KW-1185">Reference proteome</keyword>
<feature type="transmembrane region" description="Helical" evidence="5">
    <location>
        <begin position="95"/>
        <end position="114"/>
    </location>
</feature>
<keyword evidence="2 5" id="KW-0812">Transmembrane</keyword>
<dbReference type="EMBL" id="JBHUKS010000026">
    <property type="protein sequence ID" value="MFD2472150.1"/>
    <property type="molecule type" value="Genomic_DNA"/>
</dbReference>
<feature type="transmembrane region" description="Helical" evidence="5">
    <location>
        <begin position="134"/>
        <end position="164"/>
    </location>
</feature>
<keyword evidence="4 5" id="KW-0472">Membrane</keyword>
<dbReference type="InterPro" id="IPR051679">
    <property type="entry name" value="DASS-Related_Transporters"/>
</dbReference>
<accession>A0ABW5HG41</accession>
<feature type="transmembrane region" description="Helical" evidence="5">
    <location>
        <begin position="66"/>
        <end position="88"/>
    </location>
</feature>
<feature type="transmembrane region" description="Helical" evidence="5">
    <location>
        <begin position="444"/>
        <end position="465"/>
    </location>
</feature>
<proteinExistence type="predicted"/>
<dbReference type="InterPro" id="IPR001898">
    <property type="entry name" value="SLC13A/DASS"/>
</dbReference>
<dbReference type="Pfam" id="PF00939">
    <property type="entry name" value="Na_sulph_symp"/>
    <property type="match status" value="1"/>
</dbReference>
<organism evidence="6 7">
    <name type="scientific">Amycolatopsis silviterrae</name>
    <dbReference type="NCBI Taxonomy" id="1656914"/>
    <lineage>
        <taxon>Bacteria</taxon>
        <taxon>Bacillati</taxon>
        <taxon>Actinomycetota</taxon>
        <taxon>Actinomycetes</taxon>
        <taxon>Pseudonocardiales</taxon>
        <taxon>Pseudonocardiaceae</taxon>
        <taxon>Amycolatopsis</taxon>
    </lineage>
</organism>
<dbReference type="PANTHER" id="PTHR43652">
    <property type="entry name" value="BASIC AMINO ACID ANTIPORTER YFCC-RELATED"/>
    <property type="match status" value="1"/>
</dbReference>
<feature type="transmembrane region" description="Helical" evidence="5">
    <location>
        <begin position="45"/>
        <end position="60"/>
    </location>
</feature>
<evidence type="ECO:0000256" key="1">
    <source>
        <dbReference type="ARBA" id="ARBA00004141"/>
    </source>
</evidence>
<name>A0ABW5HG41_9PSEU</name>
<dbReference type="Proteomes" id="UP001597483">
    <property type="component" value="Unassembled WGS sequence"/>
</dbReference>
<gene>
    <name evidence="6" type="ORF">ACFSVL_32465</name>
</gene>
<feature type="transmembrane region" description="Helical" evidence="5">
    <location>
        <begin position="322"/>
        <end position="349"/>
    </location>
</feature>
<sequence>MTNPTAVRPAVRGTVPLWPFAAGSVLVTAIILLPSGAAPGTHGRIALAVFALAVVAWVSGRLDDTFVGLAAVAVLAFAGVIKASAVFGALGGETIWLLIAAFVLAAGLGATGLPEKAAMALAAKARTPRQLAHLVTAALTGTALAVPATSGRAALALPVFVALAKALAGQRRLVRALALLFPTVILLSAAATLIGAGAHVITNQLLETATGQGIGYGQWLLLGLPFAVVSSHLAAEVVLLTATGRADRRVRLSIPHEKSALSGGQWRALAVLALVVSLWCTESWHGLSPALVALGGALLITSPRLGTISLGPAFGSVPWSLLVFMASTAVLGTALAATGAAGWLAGLVLGSGGSAAGFLVAVVVLSAAAHLVLQSRSARSSVLVPLVIPLAAGFGLNPAAVAFASTVAAGFCHTLPSSAKPVALFAAVPDVPGYRGADLARLSAVLGPLVVVLVLGFAVAVWPTLGLPLSVSD</sequence>
<reference evidence="7" key="1">
    <citation type="journal article" date="2019" name="Int. J. Syst. Evol. Microbiol.">
        <title>The Global Catalogue of Microorganisms (GCM) 10K type strain sequencing project: providing services to taxonomists for standard genome sequencing and annotation.</title>
        <authorList>
            <consortium name="The Broad Institute Genomics Platform"/>
            <consortium name="The Broad Institute Genome Sequencing Center for Infectious Disease"/>
            <person name="Wu L."/>
            <person name="Ma J."/>
        </authorList>
    </citation>
    <scope>NUCLEOTIDE SEQUENCE [LARGE SCALE GENOMIC DNA]</scope>
    <source>
        <strain evidence="7">CGMCC 4.7641</strain>
    </source>
</reference>
<feature type="transmembrane region" description="Helical" evidence="5">
    <location>
        <begin position="219"/>
        <end position="243"/>
    </location>
</feature>
<feature type="transmembrane region" description="Helical" evidence="5">
    <location>
        <begin position="176"/>
        <end position="199"/>
    </location>
</feature>
<keyword evidence="3 5" id="KW-1133">Transmembrane helix</keyword>
<comment type="subcellular location">
    <subcellularLocation>
        <location evidence="1">Membrane</location>
        <topology evidence="1">Multi-pass membrane protein</topology>
    </subcellularLocation>
</comment>
<dbReference type="RefSeq" id="WP_378309582.1">
    <property type="nucleotide sequence ID" value="NZ_JBHUKS010000026.1"/>
</dbReference>
<comment type="caution">
    <text evidence="6">The sequence shown here is derived from an EMBL/GenBank/DDBJ whole genome shotgun (WGS) entry which is preliminary data.</text>
</comment>
<protein>
    <submittedName>
        <fullName evidence="6">SLC13 family permease</fullName>
    </submittedName>
</protein>
<evidence type="ECO:0000256" key="4">
    <source>
        <dbReference type="ARBA" id="ARBA00023136"/>
    </source>
</evidence>
<feature type="transmembrane region" description="Helical" evidence="5">
    <location>
        <begin position="355"/>
        <end position="373"/>
    </location>
</feature>
<dbReference type="PANTHER" id="PTHR43652:SF2">
    <property type="entry name" value="BASIC AMINO ACID ANTIPORTER YFCC-RELATED"/>
    <property type="match status" value="1"/>
</dbReference>
<evidence type="ECO:0000256" key="5">
    <source>
        <dbReference type="SAM" id="Phobius"/>
    </source>
</evidence>